<gene>
    <name evidence="2" type="ORF">SAMN02745752_01800</name>
</gene>
<dbReference type="RefSeq" id="WP_072326088.1">
    <property type="nucleotide sequence ID" value="NZ_FPJW01000006.1"/>
</dbReference>
<dbReference type="STRING" id="1122209.SAMN02745752_01800"/>
<evidence type="ECO:0000313" key="2">
    <source>
        <dbReference type="EMBL" id="SFX48209.1"/>
    </source>
</evidence>
<name>A0A1K1XET9_9GAMM</name>
<dbReference type="Pfam" id="PF08818">
    <property type="entry name" value="DUF1801"/>
    <property type="match status" value="1"/>
</dbReference>
<dbReference type="OrthoDB" id="7619808at2"/>
<dbReference type="AlphaFoldDB" id="A0A1K1XET9"/>
<dbReference type="InterPro" id="IPR014922">
    <property type="entry name" value="YdhG-like"/>
</dbReference>
<reference evidence="2 3" key="1">
    <citation type="submission" date="2016-11" db="EMBL/GenBank/DDBJ databases">
        <authorList>
            <person name="Jaros S."/>
            <person name="Januszkiewicz K."/>
            <person name="Wedrychowicz H."/>
        </authorList>
    </citation>
    <scope>NUCLEOTIDE SEQUENCE [LARGE SCALE GENOMIC DNA]</scope>
    <source>
        <strain evidence="2 3">DSM 21637</strain>
    </source>
</reference>
<feature type="domain" description="YdhG-like" evidence="1">
    <location>
        <begin position="25"/>
        <end position="116"/>
    </location>
</feature>
<dbReference type="EMBL" id="FPJW01000006">
    <property type="protein sequence ID" value="SFX48209.1"/>
    <property type="molecule type" value="Genomic_DNA"/>
</dbReference>
<protein>
    <recommendedName>
        <fullName evidence="1">YdhG-like domain-containing protein</fullName>
    </recommendedName>
</protein>
<evidence type="ECO:0000259" key="1">
    <source>
        <dbReference type="Pfam" id="PF08818"/>
    </source>
</evidence>
<accession>A0A1K1XET9</accession>
<keyword evidence="3" id="KW-1185">Reference proteome</keyword>
<dbReference type="SUPFAM" id="SSF159888">
    <property type="entry name" value="YdhG-like"/>
    <property type="match status" value="1"/>
</dbReference>
<proteinExistence type="predicted"/>
<sequence length="122" mass="13533">MTDPCIQALLQDWQQTSPELHALAVAIRESVHAIAPEASEQVKYGGLLFSHPNGKDEGFCGIFVYTSHCSVEFGRGAELPNPHQQLQGKGKYRRHIKLNSLADIQTSHLTETLQAAWLLVNQ</sequence>
<organism evidence="2 3">
    <name type="scientific">Marinospirillum alkaliphilum DSM 21637</name>
    <dbReference type="NCBI Taxonomy" id="1122209"/>
    <lineage>
        <taxon>Bacteria</taxon>
        <taxon>Pseudomonadati</taxon>
        <taxon>Pseudomonadota</taxon>
        <taxon>Gammaproteobacteria</taxon>
        <taxon>Oceanospirillales</taxon>
        <taxon>Oceanospirillaceae</taxon>
        <taxon>Marinospirillum</taxon>
    </lineage>
</organism>
<evidence type="ECO:0000313" key="3">
    <source>
        <dbReference type="Proteomes" id="UP000182350"/>
    </source>
</evidence>
<dbReference type="Proteomes" id="UP000182350">
    <property type="component" value="Unassembled WGS sequence"/>
</dbReference>
<dbReference type="Gene3D" id="3.90.1150.200">
    <property type="match status" value="1"/>
</dbReference>